<evidence type="ECO:0000256" key="1">
    <source>
        <dbReference type="SAM" id="MobiDB-lite"/>
    </source>
</evidence>
<keyword evidence="4" id="KW-1185">Reference proteome</keyword>
<feature type="transmembrane region" description="Helical" evidence="2">
    <location>
        <begin position="401"/>
        <end position="420"/>
    </location>
</feature>
<feature type="transmembrane region" description="Helical" evidence="2">
    <location>
        <begin position="371"/>
        <end position="389"/>
    </location>
</feature>
<accession>A0AAE0KJV6</accession>
<evidence type="ECO:0000313" key="3">
    <source>
        <dbReference type="EMBL" id="KAK3377590.1"/>
    </source>
</evidence>
<keyword evidence="2" id="KW-0812">Transmembrane</keyword>
<feature type="compositionally biased region" description="Low complexity" evidence="1">
    <location>
        <begin position="113"/>
        <end position="126"/>
    </location>
</feature>
<reference evidence="3" key="1">
    <citation type="journal article" date="2023" name="Mol. Phylogenet. Evol.">
        <title>Genome-scale phylogeny and comparative genomics of the fungal order Sordariales.</title>
        <authorList>
            <person name="Hensen N."/>
            <person name="Bonometti L."/>
            <person name="Westerberg I."/>
            <person name="Brannstrom I.O."/>
            <person name="Guillou S."/>
            <person name="Cros-Aarteil S."/>
            <person name="Calhoun S."/>
            <person name="Haridas S."/>
            <person name="Kuo A."/>
            <person name="Mondo S."/>
            <person name="Pangilinan J."/>
            <person name="Riley R."/>
            <person name="LaButti K."/>
            <person name="Andreopoulos B."/>
            <person name="Lipzen A."/>
            <person name="Chen C."/>
            <person name="Yan M."/>
            <person name="Daum C."/>
            <person name="Ng V."/>
            <person name="Clum A."/>
            <person name="Steindorff A."/>
            <person name="Ohm R.A."/>
            <person name="Martin F."/>
            <person name="Silar P."/>
            <person name="Natvig D.O."/>
            <person name="Lalanne C."/>
            <person name="Gautier V."/>
            <person name="Ament-Velasquez S.L."/>
            <person name="Kruys A."/>
            <person name="Hutchinson M.I."/>
            <person name="Powell A.J."/>
            <person name="Barry K."/>
            <person name="Miller A.N."/>
            <person name="Grigoriev I.V."/>
            <person name="Debuchy R."/>
            <person name="Gladieux P."/>
            <person name="Hiltunen Thoren M."/>
            <person name="Johannesson H."/>
        </authorList>
    </citation>
    <scope>NUCLEOTIDE SEQUENCE</scope>
    <source>
        <strain evidence="3">CBS 232.78</strain>
    </source>
</reference>
<dbReference type="Proteomes" id="UP001285441">
    <property type="component" value="Unassembled WGS sequence"/>
</dbReference>
<feature type="region of interest" description="Disordered" evidence="1">
    <location>
        <begin position="51"/>
        <end position="144"/>
    </location>
</feature>
<feature type="transmembrane region" description="Helical" evidence="2">
    <location>
        <begin position="346"/>
        <end position="364"/>
    </location>
</feature>
<comment type="caution">
    <text evidence="3">The sequence shown here is derived from an EMBL/GenBank/DDBJ whole genome shotgun (WGS) entry which is preliminary data.</text>
</comment>
<feature type="compositionally biased region" description="Basic and acidic residues" evidence="1">
    <location>
        <begin position="194"/>
        <end position="212"/>
    </location>
</feature>
<feature type="region of interest" description="Disordered" evidence="1">
    <location>
        <begin position="1"/>
        <end position="35"/>
    </location>
</feature>
<feature type="compositionally biased region" description="Polar residues" evidence="1">
    <location>
        <begin position="55"/>
        <end position="111"/>
    </location>
</feature>
<name>A0AAE0KJV6_9PEZI</name>
<feature type="region of interest" description="Disordered" evidence="1">
    <location>
        <begin position="180"/>
        <end position="212"/>
    </location>
</feature>
<reference evidence="3" key="2">
    <citation type="submission" date="2023-06" db="EMBL/GenBank/DDBJ databases">
        <authorList>
            <consortium name="Lawrence Berkeley National Laboratory"/>
            <person name="Haridas S."/>
            <person name="Hensen N."/>
            <person name="Bonometti L."/>
            <person name="Westerberg I."/>
            <person name="Brannstrom I.O."/>
            <person name="Guillou S."/>
            <person name="Cros-Aarteil S."/>
            <person name="Calhoun S."/>
            <person name="Kuo A."/>
            <person name="Mondo S."/>
            <person name="Pangilinan J."/>
            <person name="Riley R."/>
            <person name="LaButti K."/>
            <person name="Andreopoulos B."/>
            <person name="Lipzen A."/>
            <person name="Chen C."/>
            <person name="Yanf M."/>
            <person name="Daum C."/>
            <person name="Ng V."/>
            <person name="Clum A."/>
            <person name="Steindorff A."/>
            <person name="Ohm R."/>
            <person name="Martin F."/>
            <person name="Silar P."/>
            <person name="Natvig D."/>
            <person name="Lalanne C."/>
            <person name="Gautier V."/>
            <person name="Ament-velasquez S.L."/>
            <person name="Kruys A."/>
            <person name="Hutchinson M.I."/>
            <person name="Powell A.J."/>
            <person name="Barry K."/>
            <person name="Miller A.N."/>
            <person name="Grigoriev I.V."/>
            <person name="Debuchy R."/>
            <person name="Gladieux P."/>
            <person name="Thoren M.H."/>
            <person name="Johannesson H."/>
        </authorList>
    </citation>
    <scope>NUCLEOTIDE SEQUENCE</scope>
    <source>
        <strain evidence="3">CBS 232.78</strain>
    </source>
</reference>
<keyword evidence="2" id="KW-0472">Membrane</keyword>
<gene>
    <name evidence="3" type="ORF">B0H63DRAFT_547096</name>
</gene>
<dbReference type="EMBL" id="JAULSW010000006">
    <property type="protein sequence ID" value="KAK3377590.1"/>
    <property type="molecule type" value="Genomic_DNA"/>
</dbReference>
<protein>
    <submittedName>
        <fullName evidence="3">Uncharacterized protein</fullName>
    </submittedName>
</protein>
<evidence type="ECO:0000313" key="4">
    <source>
        <dbReference type="Proteomes" id="UP001285441"/>
    </source>
</evidence>
<dbReference type="AlphaFoldDB" id="A0AAE0KJV6"/>
<keyword evidence="2" id="KW-1133">Transmembrane helix</keyword>
<evidence type="ECO:0000256" key="2">
    <source>
        <dbReference type="SAM" id="Phobius"/>
    </source>
</evidence>
<proteinExistence type="predicted"/>
<organism evidence="3 4">
    <name type="scientific">Podospora didyma</name>
    <dbReference type="NCBI Taxonomy" id="330526"/>
    <lineage>
        <taxon>Eukaryota</taxon>
        <taxon>Fungi</taxon>
        <taxon>Dikarya</taxon>
        <taxon>Ascomycota</taxon>
        <taxon>Pezizomycotina</taxon>
        <taxon>Sordariomycetes</taxon>
        <taxon>Sordariomycetidae</taxon>
        <taxon>Sordariales</taxon>
        <taxon>Podosporaceae</taxon>
        <taxon>Podospora</taxon>
    </lineage>
</organism>
<sequence length="445" mass="49440">MANNPYSPYETPGQEYFFDEKRLPSPPPTPSPRASAFYFGAAQQRPAVRAHFRNPSVNAGFNYSSPRGPSFSPRYTSDGQYATVSFNYSSRRGPSSSPQYNSDGQYATANTKPLRPNHSPSPSNRRSGQRRTDGRSNTSEDSDEDEYIEINGVFYVLTARRSKPSREYYTVNAGATDYHYHAQGVRLSPPQTRKSPEKPSTKRQATEAEAKLRGNPVRYSLKNWDPSEEPIPLLGSVFDADSLGKWIYDWTVYHHGPSTLISDMAGELWLLLLPLAGKLKRADSSKDIESKGSSVDLRADDPTHWRGIKAGTYIYGFLGAVSGFSSVTISARGAAQEASQLIHESLMIMAATFALPFILFLGKWHPGNDRALFYGLQVIMTLVMGFSAKGWLTSTELMFDWMGYVPIFALLSAVLVSLGIRGYRDEKYYSTCPPTSPDEESTISD</sequence>